<dbReference type="NCBIfam" id="TIGR02115">
    <property type="entry name" value="potass_kdpF"/>
    <property type="match status" value="1"/>
</dbReference>
<dbReference type="AlphaFoldDB" id="A0A1T5MB84"/>
<evidence type="ECO:0000313" key="1">
    <source>
        <dbReference type="EMBL" id="SKC85462.1"/>
    </source>
</evidence>
<dbReference type="GO" id="GO:0005886">
    <property type="term" value="C:plasma membrane"/>
    <property type="evidence" value="ECO:0007669"/>
    <property type="project" value="InterPro"/>
</dbReference>
<keyword evidence="2" id="KW-1185">Reference proteome</keyword>
<proteinExistence type="predicted"/>
<dbReference type="GO" id="GO:0008556">
    <property type="term" value="F:P-type potassium transmembrane transporter activity"/>
    <property type="evidence" value="ECO:0007669"/>
    <property type="project" value="InterPro"/>
</dbReference>
<dbReference type="InterPro" id="IPR011726">
    <property type="entry name" value="KdpF"/>
</dbReference>
<sequence>MIVLLILSTAVFIYLLYVLVKPEKF</sequence>
<dbReference type="Pfam" id="PF09604">
    <property type="entry name" value="Potass_KdpF"/>
    <property type="match status" value="1"/>
</dbReference>
<dbReference type="EMBL" id="FUZU01000004">
    <property type="protein sequence ID" value="SKC85462.1"/>
    <property type="molecule type" value="Genomic_DNA"/>
</dbReference>
<dbReference type="STRING" id="688867.SAMN05660236_4884"/>
<name>A0A1T5MB84_9BACT</name>
<reference evidence="1 2" key="1">
    <citation type="submission" date="2017-02" db="EMBL/GenBank/DDBJ databases">
        <authorList>
            <person name="Peterson S.W."/>
        </authorList>
    </citation>
    <scope>NUCLEOTIDE SEQUENCE [LARGE SCALE GENOMIC DNA]</scope>
    <source>
        <strain evidence="1 2">DSM 25262</strain>
    </source>
</reference>
<accession>A0A1T5MB84</accession>
<dbReference type="RefSeq" id="WP_079689988.1">
    <property type="nucleotide sequence ID" value="NZ_FUZU01000004.1"/>
</dbReference>
<evidence type="ECO:0000313" key="2">
    <source>
        <dbReference type="Proteomes" id="UP000190961"/>
    </source>
</evidence>
<protein>
    <submittedName>
        <fullName evidence="1">K+-transporting ATPase, KdpF subunit</fullName>
    </submittedName>
</protein>
<organism evidence="1 2">
    <name type="scientific">Ohtaekwangia koreensis</name>
    <dbReference type="NCBI Taxonomy" id="688867"/>
    <lineage>
        <taxon>Bacteria</taxon>
        <taxon>Pseudomonadati</taxon>
        <taxon>Bacteroidota</taxon>
        <taxon>Cytophagia</taxon>
        <taxon>Cytophagales</taxon>
        <taxon>Fulvivirgaceae</taxon>
        <taxon>Ohtaekwangia</taxon>
    </lineage>
</organism>
<gene>
    <name evidence="1" type="ORF">SAMN05660236_4884</name>
</gene>
<dbReference type="Proteomes" id="UP000190961">
    <property type="component" value="Unassembled WGS sequence"/>
</dbReference>